<dbReference type="EMBL" id="AP009384">
    <property type="protein sequence ID" value="BAF87413.1"/>
    <property type="molecule type" value="Genomic_DNA"/>
</dbReference>
<dbReference type="FunFam" id="1.10.45.10:FF:000001">
    <property type="entry name" value="D-lactate dehydrogenase mitochondrial"/>
    <property type="match status" value="1"/>
</dbReference>
<feature type="region of interest" description="Disordered" evidence="8">
    <location>
        <begin position="1"/>
        <end position="26"/>
    </location>
</feature>
<evidence type="ECO:0000256" key="3">
    <source>
        <dbReference type="ARBA" id="ARBA00022630"/>
    </source>
</evidence>
<dbReference type="GO" id="GO:0071949">
    <property type="term" value="F:FAD binding"/>
    <property type="evidence" value="ECO:0007669"/>
    <property type="project" value="InterPro"/>
</dbReference>
<evidence type="ECO:0000256" key="4">
    <source>
        <dbReference type="ARBA" id="ARBA00022827"/>
    </source>
</evidence>
<dbReference type="Gene3D" id="3.30.70.2740">
    <property type="match status" value="1"/>
</dbReference>
<evidence type="ECO:0000256" key="2">
    <source>
        <dbReference type="ARBA" id="ARBA00008000"/>
    </source>
</evidence>
<reference evidence="10 11" key="1">
    <citation type="journal article" date="2007" name="Appl. Environ. Microbiol.">
        <title>Rhizobial factors required for stem nodule maturation and maintenance in Sesbania rostrata-Azorhizobium caulinodans ORS571 symbiosis.</title>
        <authorList>
            <person name="Suzuki S."/>
            <person name="Aono T."/>
            <person name="Lee KB."/>
            <person name="Suzuki T."/>
            <person name="Liu CT."/>
            <person name="Miwa H."/>
            <person name="Wakao S."/>
            <person name="Iki T."/>
            <person name="Oyaizu H."/>
        </authorList>
    </citation>
    <scope>NUCLEOTIDE SEQUENCE [LARGE SCALE GENOMIC DNA]</scope>
    <source>
        <strain evidence="11">ATCC 43989 / DSM 5975 / JCM 20966 / LMG 6465 / NBRC 14845 / NCIMB 13405 / ORS 571</strain>
    </source>
</reference>
<dbReference type="PROSITE" id="PS51387">
    <property type="entry name" value="FAD_PCMH"/>
    <property type="match status" value="1"/>
</dbReference>
<dbReference type="eggNOG" id="COG0277">
    <property type="taxonomic scope" value="Bacteria"/>
</dbReference>
<keyword evidence="6" id="KW-0560">Oxidoreductase</keyword>
<dbReference type="PANTHER" id="PTHR11748:SF111">
    <property type="entry name" value="D-LACTATE DEHYDROGENASE, MITOCHONDRIAL-RELATED"/>
    <property type="match status" value="1"/>
</dbReference>
<dbReference type="AlphaFoldDB" id="A8I1S6"/>
<dbReference type="GO" id="GO:0008720">
    <property type="term" value="F:D-lactate dehydrogenase (NAD+) activity"/>
    <property type="evidence" value="ECO:0007669"/>
    <property type="project" value="TreeGrafter"/>
</dbReference>
<reference evidence="11" key="2">
    <citation type="submission" date="2007-04" db="EMBL/GenBank/DDBJ databases">
        <title>Complete genome sequence of the nitrogen-fixing bacterium Azorhizobium caulinodans ORS571.</title>
        <authorList>
            <person name="Lee K.B."/>
            <person name="Backer P.D."/>
            <person name="Aono T."/>
            <person name="Liu C.T."/>
            <person name="Suzuki S."/>
            <person name="Suzuki T."/>
            <person name="Kaneko T."/>
            <person name="Yamada M."/>
            <person name="Tabata S."/>
            <person name="Kupfer D.M."/>
            <person name="Najar F.Z."/>
            <person name="Wiley G.B."/>
            <person name="Roe B."/>
            <person name="Binnewies T."/>
            <person name="Ussery D."/>
            <person name="Vereecke D."/>
            <person name="Gevers D."/>
            <person name="Holsters M."/>
            <person name="Oyaizu H."/>
        </authorList>
    </citation>
    <scope>NUCLEOTIDE SEQUENCE [LARGE SCALE GENOMIC DNA]</scope>
    <source>
        <strain evidence="11">ATCC 43989 / DSM 5975 / JCM 20966 / LMG 6465 / NBRC 14845 / NCIMB 13405 / ORS 571</strain>
    </source>
</reference>
<dbReference type="Gene3D" id="3.30.465.10">
    <property type="match status" value="1"/>
</dbReference>
<reference evidence="10 11" key="6">
    <citation type="journal article" date="2011" name="Appl. Environ. Microbiol.">
        <title>Involvement of the azorhizobial chromosome partition gene (parA) in the onset of bacteroid differentiation during Sesbania rostrata stem nodule development.</title>
        <authorList>
            <person name="Liu CT."/>
            <person name="Lee KB."/>
            <person name="Wang YS."/>
            <person name="Peng MH."/>
            <person name="Lee KT."/>
            <person name="Suzuki S."/>
            <person name="Suzuki T."/>
            <person name="Oyaizu H."/>
        </authorList>
    </citation>
    <scope>NUCLEOTIDE SEQUENCE [LARGE SCALE GENOMIC DNA]</scope>
    <source>
        <strain evidence="11">ATCC 43989 / DSM 5975 / JCM 20966 / LMG 6465 / NBRC 14845 / NCIMB 13405 / ORS 571</strain>
    </source>
</reference>
<reference evidence="10 11" key="4">
    <citation type="journal article" date="2009" name="Appl. Environ. Microbiol.">
        <title>Comparative genome-wide transcriptional profiling of Azorhizobium caulinodans ORS571 grown under free-living and symbiotic conditions.</title>
        <authorList>
            <person name="Tsukada S."/>
            <person name="Aono T."/>
            <person name="Akiba N."/>
            <person name="Lee KB."/>
            <person name="Liu CT."/>
            <person name="Toyazaki H."/>
            <person name="Oyaizu H."/>
        </authorList>
    </citation>
    <scope>NUCLEOTIDE SEQUENCE [LARGE SCALE GENOMIC DNA]</scope>
    <source>
        <strain evidence="11">ATCC 43989 / DSM 5975 / JCM 20966 / LMG 6465 / NBRC 14845 / NCIMB 13405 / ORS 571</strain>
    </source>
</reference>
<evidence type="ECO:0000256" key="8">
    <source>
        <dbReference type="SAM" id="MobiDB-lite"/>
    </source>
</evidence>
<dbReference type="Gene3D" id="1.10.45.10">
    <property type="entry name" value="Vanillyl-alcohol Oxidase, Chain A, domain 4"/>
    <property type="match status" value="1"/>
</dbReference>
<reference evidence="10 11" key="3">
    <citation type="journal article" date="2008" name="BMC Genomics">
        <title>The genome of the versatile nitrogen fixer Azorhizobium caulinodans ORS571.</title>
        <authorList>
            <person name="Lee KB."/>
            <person name="Backer P.D."/>
            <person name="Aono T."/>
            <person name="Liu CT."/>
            <person name="Suzuki S."/>
            <person name="Suzuki T."/>
            <person name="Kaneko T."/>
            <person name="Yamada M."/>
            <person name="Tabata S."/>
            <person name="Kupfer D.M."/>
            <person name="Najar F.Z."/>
            <person name="Wiley G.B."/>
            <person name="Roe B."/>
            <person name="Binnewies T.T."/>
            <person name="Ussery D.W."/>
            <person name="D'Haeze W."/>
            <person name="Herder J.D."/>
            <person name="Gevers D."/>
            <person name="Vereecke D."/>
            <person name="Holsters M."/>
            <person name="Oyaizu H."/>
        </authorList>
    </citation>
    <scope>NUCLEOTIDE SEQUENCE [LARGE SCALE GENOMIC DNA]</scope>
    <source>
        <strain evidence="11">ATCC 43989 / DSM 5975 / JCM 20966 / LMG 6465 / NBRC 14845 / NCIMB 13405 / ORS 571</strain>
    </source>
</reference>
<dbReference type="InterPro" id="IPR036318">
    <property type="entry name" value="FAD-bd_PCMH-like_sf"/>
</dbReference>
<dbReference type="FunFam" id="3.30.70.2740:FF:000001">
    <property type="entry name" value="D-lactate dehydrogenase mitochondrial"/>
    <property type="match status" value="1"/>
</dbReference>
<accession>A8I1S6</accession>
<comment type="similarity">
    <text evidence="2">Belongs to the FAD-binding oxidoreductase/transferase type 4 family.</text>
</comment>
<keyword evidence="3" id="KW-0285">Flavoprotein</keyword>
<dbReference type="InterPro" id="IPR006094">
    <property type="entry name" value="Oxid_FAD_bind_N"/>
</dbReference>
<dbReference type="InterPro" id="IPR016171">
    <property type="entry name" value="Vanillyl_alc_oxidase_C-sub2"/>
</dbReference>
<feature type="compositionally biased region" description="Basic residues" evidence="8">
    <location>
        <begin position="10"/>
        <end position="19"/>
    </location>
</feature>
<protein>
    <recommendedName>
        <fullName evidence="7">D-lactate dehydrogenase (cytochrome)</fullName>
        <ecNumber evidence="7">1.1.2.4</ecNumber>
    </recommendedName>
</protein>
<keyword evidence="5" id="KW-0809">Transit peptide</keyword>
<evidence type="ECO:0000256" key="5">
    <source>
        <dbReference type="ARBA" id="ARBA00022946"/>
    </source>
</evidence>
<gene>
    <name evidence="10" type="ordered locus">AZC_1415</name>
</gene>
<evidence type="ECO:0000259" key="9">
    <source>
        <dbReference type="PROSITE" id="PS51387"/>
    </source>
</evidence>
<proteinExistence type="inferred from homology"/>
<dbReference type="GO" id="GO:0004458">
    <property type="term" value="F:D-lactate dehydrogenase (cytochrome) activity"/>
    <property type="evidence" value="ECO:0007669"/>
    <property type="project" value="UniProtKB-EC"/>
</dbReference>
<evidence type="ECO:0000256" key="6">
    <source>
        <dbReference type="ARBA" id="ARBA00023002"/>
    </source>
</evidence>
<feature type="domain" description="FAD-binding PCMH-type" evidence="9">
    <location>
        <begin position="75"/>
        <end position="252"/>
    </location>
</feature>
<dbReference type="STRING" id="438753.AZC_1415"/>
<comment type="cofactor">
    <cofactor evidence="1">
        <name>FAD</name>
        <dbReference type="ChEBI" id="CHEBI:57692"/>
    </cofactor>
</comment>
<organism evidence="10 11">
    <name type="scientific">Azorhizobium caulinodans (strain ATCC 43989 / DSM 5975 / JCM 20966 / LMG 6465 / NBRC 14845 / NCIMB 13405 / ORS 571)</name>
    <dbReference type="NCBI Taxonomy" id="438753"/>
    <lineage>
        <taxon>Bacteria</taxon>
        <taxon>Pseudomonadati</taxon>
        <taxon>Pseudomonadota</taxon>
        <taxon>Alphaproteobacteria</taxon>
        <taxon>Hyphomicrobiales</taxon>
        <taxon>Xanthobacteraceae</taxon>
        <taxon>Azorhizobium</taxon>
    </lineage>
</organism>
<dbReference type="InterPro" id="IPR016166">
    <property type="entry name" value="FAD-bd_PCMH"/>
</dbReference>
<sequence>MMAQAVSNIRRPRARKTGPLRREEDMSAQARIDGVPIGAPSLDIIMARLAAIVGDRASAAPGVRADHGRSEAYHAARPPDVVVFPETTAEVQAIVNLCRELDLPLVPFGAGTSLEGNAAALHGGVCLDMGRMNQMLEIHAEDMDVRVQPGITRKQLNAQLRDTGLFFPIDPGADASIGGMTSTRASGTMAVRYGTMKDNVLALEVVLADGRAIRTARRAKKSAAGYDLTRLFVGAEGTLGVITEITLKLHPQPEAISSAVCAFPDLKAAVDTAIGVIQSGVPVARIELLDAVMMRGMNLHSRLGLPEVPHLFFEFHGSSAYVTEQAETAQAIAADNGGQGFQWAVTPEERTRLWHARDNTLYAGLALRPGAKAMITDVCVPISRLADCLVDTAADLVECGLVAPVVGHVGDGNFHLLVLIDPQDPEELARAKAFNERLVRRAIALDGTCTGEHGIGMGKMDFLALELGEAVDAMRLLKGALDPHGILNPGKIFKPHPPTQGSAP</sequence>
<dbReference type="Proteomes" id="UP000000270">
    <property type="component" value="Chromosome"/>
</dbReference>
<dbReference type="EC" id="1.1.2.4" evidence="7"/>
<dbReference type="HOGENOM" id="CLU_017779_3_0_5"/>
<dbReference type="Pfam" id="PF02913">
    <property type="entry name" value="FAD-oxidase_C"/>
    <property type="match status" value="1"/>
</dbReference>
<keyword evidence="11" id="KW-1185">Reference proteome</keyword>
<evidence type="ECO:0000256" key="7">
    <source>
        <dbReference type="ARBA" id="ARBA00038897"/>
    </source>
</evidence>
<evidence type="ECO:0000313" key="10">
    <source>
        <dbReference type="EMBL" id="BAF87413.1"/>
    </source>
</evidence>
<dbReference type="InterPro" id="IPR016164">
    <property type="entry name" value="FAD-linked_Oxase-like_C"/>
</dbReference>
<evidence type="ECO:0000256" key="1">
    <source>
        <dbReference type="ARBA" id="ARBA00001974"/>
    </source>
</evidence>
<dbReference type="Pfam" id="PF01565">
    <property type="entry name" value="FAD_binding_4"/>
    <property type="match status" value="1"/>
</dbReference>
<dbReference type="KEGG" id="azc:AZC_1415"/>
<dbReference type="InterPro" id="IPR016169">
    <property type="entry name" value="FAD-bd_PCMH_sub2"/>
</dbReference>
<dbReference type="SUPFAM" id="SSF56176">
    <property type="entry name" value="FAD-binding/transporter-associated domain-like"/>
    <property type="match status" value="1"/>
</dbReference>
<dbReference type="InterPro" id="IPR004113">
    <property type="entry name" value="FAD-bd_oxidored_4_C"/>
</dbReference>
<reference evidence="10 11" key="5">
    <citation type="journal article" date="2010" name="Appl. Environ. Microbiol.">
        <title>phrR-like gene praR of Azorhizobium caulinodans ORS571 is essential for symbiosis with Sesbania rostrata and is involved in expression of reb genes.</title>
        <authorList>
            <person name="Akiba N."/>
            <person name="Aono T."/>
            <person name="Toyazaki H."/>
            <person name="Sato S."/>
            <person name="Oyaizu H."/>
        </authorList>
    </citation>
    <scope>NUCLEOTIDE SEQUENCE [LARGE SCALE GENOMIC DNA]</scope>
    <source>
        <strain evidence="11">ATCC 43989 / DSM 5975 / JCM 20966 / LMG 6465 / NBRC 14845 / NCIMB 13405 / ORS 571</strain>
    </source>
</reference>
<dbReference type="PANTHER" id="PTHR11748">
    <property type="entry name" value="D-LACTATE DEHYDROGENASE"/>
    <property type="match status" value="1"/>
</dbReference>
<keyword evidence="4" id="KW-0274">FAD</keyword>
<dbReference type="FunFam" id="3.30.465.10:FF:000016">
    <property type="entry name" value="probable D-lactate dehydrogenase, mitochondrial"/>
    <property type="match status" value="1"/>
</dbReference>
<dbReference type="GO" id="GO:1903457">
    <property type="term" value="P:lactate catabolic process"/>
    <property type="evidence" value="ECO:0007669"/>
    <property type="project" value="TreeGrafter"/>
</dbReference>
<evidence type="ECO:0000313" key="11">
    <source>
        <dbReference type="Proteomes" id="UP000000270"/>
    </source>
</evidence>
<dbReference type="SUPFAM" id="SSF55103">
    <property type="entry name" value="FAD-linked oxidases, C-terminal domain"/>
    <property type="match status" value="1"/>
</dbReference>
<name>A8I1S6_AZOC5</name>